<evidence type="ECO:0000313" key="1">
    <source>
        <dbReference type="EMBL" id="SFU24693.1"/>
    </source>
</evidence>
<proteinExistence type="predicted"/>
<reference evidence="1 2" key="1">
    <citation type="submission" date="2016-10" db="EMBL/GenBank/DDBJ databases">
        <authorList>
            <person name="de Groot N.N."/>
        </authorList>
    </citation>
    <scope>NUCLEOTIDE SEQUENCE [LARGE SCALE GENOMIC DNA]</scope>
    <source>
        <strain evidence="1 2">LMG 27731</strain>
    </source>
</reference>
<dbReference type="AlphaFoldDB" id="A0A1I7EL85"/>
<evidence type="ECO:0000313" key="2">
    <source>
        <dbReference type="Proteomes" id="UP000198844"/>
    </source>
</evidence>
<sequence>MEVSIEELDHIPPAIPLLISEVFAKSKDWHVARRRLKEMLPELKRQSEIYEVSAASRTRVSAAPGSLAVYLDGGLDLFSEDQGCQAIGCRVEAAKRLTRSIGLIADTIWLTDLVTEKFCRFGRVTNRKLDEILGHALVLLELYPLMAAGIVKFRSPWIRACSACLDHFNEEVDRIAETLQREHSEEFSLEPHPAGGFSFKTGSLYDPPLYLHVLPRGSAKSDLVSLQDLVHGAVRSAVHSALWTGREAVIGSGAIFSNSGIGLAGLAYKEGAVRNRSELRLLDERRSVNVPWVSDLTSPQIIQLRQEAASALPMFREMLAKHLSTPGDGDGALSSRSVVDDLRQQSVEVRNELGGIQRHAARFWKSSYTLLGFGVSAYGVATSQVLPAVGGLLPIIQLIMSHKSGTEREMEKVTYRPGYVLVKAQEILAHNH</sequence>
<organism evidence="1 2">
    <name type="scientific">Paraburkholderia aspalathi</name>
    <dbReference type="NCBI Taxonomy" id="1324617"/>
    <lineage>
        <taxon>Bacteria</taxon>
        <taxon>Pseudomonadati</taxon>
        <taxon>Pseudomonadota</taxon>
        <taxon>Betaproteobacteria</taxon>
        <taxon>Burkholderiales</taxon>
        <taxon>Burkholderiaceae</taxon>
        <taxon>Paraburkholderia</taxon>
    </lineage>
</organism>
<dbReference type="OrthoDB" id="9157252at2"/>
<gene>
    <name evidence="1" type="ORF">SAMN05192563_10291</name>
</gene>
<dbReference type="EMBL" id="FPBH01000029">
    <property type="protein sequence ID" value="SFU24693.1"/>
    <property type="molecule type" value="Genomic_DNA"/>
</dbReference>
<dbReference type="RefSeq" id="WP_093643787.1">
    <property type="nucleotide sequence ID" value="NZ_FPBH01000029.1"/>
</dbReference>
<protein>
    <submittedName>
        <fullName evidence="1">Uncharacterized protein</fullName>
    </submittedName>
</protein>
<accession>A0A1I7EL85</accession>
<dbReference type="Proteomes" id="UP000198844">
    <property type="component" value="Unassembled WGS sequence"/>
</dbReference>
<name>A0A1I7EL85_9BURK</name>